<organism evidence="1 2">
    <name type="scientific">Aerophobetes bacterium</name>
    <dbReference type="NCBI Taxonomy" id="2030807"/>
    <lineage>
        <taxon>Bacteria</taxon>
        <taxon>Candidatus Aerophobota</taxon>
    </lineage>
</organism>
<dbReference type="PANTHER" id="PTHR37822">
    <property type="entry name" value="SPORE PHOTOPRODUCT LYASE-RELATED"/>
    <property type="match status" value="1"/>
</dbReference>
<dbReference type="Pfam" id="PF20903">
    <property type="entry name" value="SPL"/>
    <property type="match status" value="1"/>
</dbReference>
<evidence type="ECO:0000313" key="2">
    <source>
        <dbReference type="Proteomes" id="UP000267654"/>
    </source>
</evidence>
<evidence type="ECO:0008006" key="3">
    <source>
        <dbReference type="Google" id="ProtNLM"/>
    </source>
</evidence>
<dbReference type="AlphaFoldDB" id="A0A662DEC4"/>
<evidence type="ECO:0000313" key="1">
    <source>
        <dbReference type="EMBL" id="RLE14174.1"/>
    </source>
</evidence>
<dbReference type="EMBL" id="QMQB01000050">
    <property type="protein sequence ID" value="RLE14174.1"/>
    <property type="molecule type" value="Genomic_DNA"/>
</dbReference>
<dbReference type="GO" id="GO:1904047">
    <property type="term" value="F:S-adenosyl-L-methionine binding"/>
    <property type="evidence" value="ECO:0007669"/>
    <property type="project" value="TreeGrafter"/>
</dbReference>
<dbReference type="Gene3D" id="3.80.30.30">
    <property type="match status" value="1"/>
</dbReference>
<dbReference type="GO" id="GO:0042601">
    <property type="term" value="C:endospore-forming forespore"/>
    <property type="evidence" value="ECO:0007669"/>
    <property type="project" value="TreeGrafter"/>
</dbReference>
<reference evidence="1 2" key="1">
    <citation type="submission" date="2018-06" db="EMBL/GenBank/DDBJ databases">
        <title>Extensive metabolic versatility and redundancy in microbially diverse, dynamic hydrothermal sediments.</title>
        <authorList>
            <person name="Dombrowski N."/>
            <person name="Teske A."/>
            <person name="Baker B.J."/>
        </authorList>
    </citation>
    <scope>NUCLEOTIDE SEQUENCE [LARGE SCALE GENOMIC DNA]</scope>
    <source>
        <strain evidence="1">B19_G9</strain>
    </source>
</reference>
<dbReference type="GO" id="GO:0003913">
    <property type="term" value="F:DNA photolyase activity"/>
    <property type="evidence" value="ECO:0007669"/>
    <property type="project" value="TreeGrafter"/>
</dbReference>
<gene>
    <name evidence="1" type="ORF">DRI96_01820</name>
</gene>
<accession>A0A662DEC4</accession>
<proteinExistence type="predicted"/>
<dbReference type="Gene3D" id="3.40.50.12110">
    <property type="match status" value="1"/>
</dbReference>
<sequence>MWIDHEVISHYRVKKILQKLPEIKEVKEIFPERKISFRELSFEEAKSTLFLTKFPGNFVKPCPGTGRGYLCCGYMVINQPVGCPLDCSYCILQDYLGRSPLTLYVNFNGLTSQLDRLTRVYEGKILRIGNGELTDSLALDYLGDFSSFFISYFRKKKNLIFEFKTKTDEIREFLKLSPSPNIVISWSLNPRFIVEREEHFAASLKRRLKAAHLLQERGFMLGFHFDPIIFYPEWEADYEKLIDELFSYIDPSRIFWISLGALRLTSSLKQIIQHRFPTTKIVYQEMIRGLDGKLRYIKPLRIRLFRKVYQCIKDHAPSVFCYLCMESPDVWEKVMGFSPQSNLHFRYMFEEHCKKV</sequence>
<comment type="caution">
    <text evidence="1">The sequence shown here is derived from an EMBL/GenBank/DDBJ whole genome shotgun (WGS) entry which is preliminary data.</text>
</comment>
<protein>
    <recommendedName>
        <fullName evidence="3">DNA photolyase</fullName>
    </recommendedName>
</protein>
<name>A0A662DEC4_UNCAE</name>
<dbReference type="GO" id="GO:0051539">
    <property type="term" value="F:4 iron, 4 sulfur cluster binding"/>
    <property type="evidence" value="ECO:0007669"/>
    <property type="project" value="TreeGrafter"/>
</dbReference>
<dbReference type="Proteomes" id="UP000267654">
    <property type="component" value="Unassembled WGS sequence"/>
</dbReference>
<dbReference type="PANTHER" id="PTHR37822:SF2">
    <property type="entry name" value="SPORE PHOTOPRODUCT LYASE"/>
    <property type="match status" value="1"/>
</dbReference>
<feature type="non-terminal residue" evidence="1">
    <location>
        <position position="356"/>
    </location>
</feature>
<dbReference type="InterPro" id="IPR049539">
    <property type="entry name" value="SPL"/>
</dbReference>